<proteinExistence type="predicted"/>
<protein>
    <submittedName>
        <fullName evidence="2">Uncharacterized protein</fullName>
    </submittedName>
</protein>
<keyword evidence="1" id="KW-0472">Membrane</keyword>
<dbReference type="HOGENOM" id="CLU_2610831_0_0_1"/>
<evidence type="ECO:0000313" key="3">
    <source>
        <dbReference type="Proteomes" id="UP000026915"/>
    </source>
</evidence>
<reference evidence="2 3" key="1">
    <citation type="journal article" date="2013" name="Genome Biol.">
        <title>The genome sequence of the most widely cultivated cacao type and its use to identify candidate genes regulating pod color.</title>
        <authorList>
            <person name="Motamayor J.C."/>
            <person name="Mockaitis K."/>
            <person name="Schmutz J."/>
            <person name="Haiminen N."/>
            <person name="Iii D.L."/>
            <person name="Cornejo O."/>
            <person name="Findley S.D."/>
            <person name="Zheng P."/>
            <person name="Utro F."/>
            <person name="Royaert S."/>
            <person name="Saski C."/>
            <person name="Jenkins J."/>
            <person name="Podicheti R."/>
            <person name="Zhao M."/>
            <person name="Scheffler B.E."/>
            <person name="Stack J.C."/>
            <person name="Feltus F.A."/>
            <person name="Mustiga G.M."/>
            <person name="Amores F."/>
            <person name="Phillips W."/>
            <person name="Marelli J.P."/>
            <person name="May G.D."/>
            <person name="Shapiro H."/>
            <person name="Ma J."/>
            <person name="Bustamante C.D."/>
            <person name="Schnell R.J."/>
            <person name="Main D."/>
            <person name="Gilbert D."/>
            <person name="Parida L."/>
            <person name="Kuhn D.N."/>
        </authorList>
    </citation>
    <scope>NUCLEOTIDE SEQUENCE [LARGE SCALE GENOMIC DNA]</scope>
    <source>
        <strain evidence="3">cv. Matina 1-6</strain>
    </source>
</reference>
<feature type="transmembrane region" description="Helical" evidence="1">
    <location>
        <begin position="27"/>
        <end position="51"/>
    </location>
</feature>
<dbReference type="Gramene" id="EOX98462">
    <property type="protein sequence ID" value="EOX98462"/>
    <property type="gene ID" value="TCM_007219"/>
</dbReference>
<evidence type="ECO:0000313" key="2">
    <source>
        <dbReference type="EMBL" id="EOX98462.1"/>
    </source>
</evidence>
<sequence length="79" mass="9223">MPHLYVCLCPCQLTNLHKHTQMYLSLLCIRFPISSVCISLFLCMHLCLWHVGDATDIWTGYQLRVIKQNKGGEISYIYF</sequence>
<keyword evidence="3" id="KW-1185">Reference proteome</keyword>
<dbReference type="InParanoid" id="A0A061E1E8"/>
<evidence type="ECO:0000256" key="1">
    <source>
        <dbReference type="SAM" id="Phobius"/>
    </source>
</evidence>
<accession>A0A061E1E8</accession>
<organism evidence="2 3">
    <name type="scientific">Theobroma cacao</name>
    <name type="common">Cacao</name>
    <name type="synonym">Cocoa</name>
    <dbReference type="NCBI Taxonomy" id="3641"/>
    <lineage>
        <taxon>Eukaryota</taxon>
        <taxon>Viridiplantae</taxon>
        <taxon>Streptophyta</taxon>
        <taxon>Embryophyta</taxon>
        <taxon>Tracheophyta</taxon>
        <taxon>Spermatophyta</taxon>
        <taxon>Magnoliopsida</taxon>
        <taxon>eudicotyledons</taxon>
        <taxon>Gunneridae</taxon>
        <taxon>Pentapetalae</taxon>
        <taxon>rosids</taxon>
        <taxon>malvids</taxon>
        <taxon>Malvales</taxon>
        <taxon>Malvaceae</taxon>
        <taxon>Byttnerioideae</taxon>
        <taxon>Theobroma</taxon>
    </lineage>
</organism>
<dbReference type="AlphaFoldDB" id="A0A061E1E8"/>
<name>A0A061E1E8_THECC</name>
<keyword evidence="1" id="KW-0812">Transmembrane</keyword>
<gene>
    <name evidence="2" type="ORF">TCM_007219</name>
</gene>
<dbReference type="EMBL" id="CM001880">
    <property type="protein sequence ID" value="EOX98462.1"/>
    <property type="molecule type" value="Genomic_DNA"/>
</dbReference>
<dbReference type="Proteomes" id="UP000026915">
    <property type="component" value="Chromosome 2"/>
</dbReference>
<keyword evidence="1" id="KW-1133">Transmembrane helix</keyword>